<dbReference type="Gene3D" id="3.40.50.12780">
    <property type="entry name" value="N-terminal domain of ligase-like"/>
    <property type="match status" value="1"/>
</dbReference>
<protein>
    <recommendedName>
        <fullName evidence="5">ATP-dependent acyl-CoA ligase</fullName>
    </recommendedName>
</protein>
<dbReference type="InterPro" id="IPR020845">
    <property type="entry name" value="AMP-binding_CS"/>
</dbReference>
<dbReference type="InterPro" id="IPR000873">
    <property type="entry name" value="AMP-dep_synth/lig_dom"/>
</dbReference>
<organism evidence="3 4">
    <name type="scientific">Bradyrhizobium zhanjiangense</name>
    <dbReference type="NCBI Taxonomy" id="1325107"/>
    <lineage>
        <taxon>Bacteria</taxon>
        <taxon>Pseudomonadati</taxon>
        <taxon>Pseudomonadota</taxon>
        <taxon>Alphaproteobacteria</taxon>
        <taxon>Hyphomicrobiales</taxon>
        <taxon>Nitrobacteraceae</taxon>
        <taxon>Bradyrhizobium</taxon>
    </lineage>
</organism>
<dbReference type="InterPro" id="IPR045851">
    <property type="entry name" value="AMP-bd_C_sf"/>
</dbReference>
<dbReference type="Pfam" id="PF00501">
    <property type="entry name" value="AMP-binding"/>
    <property type="match status" value="1"/>
</dbReference>
<dbReference type="InterPro" id="IPR042099">
    <property type="entry name" value="ANL_N_sf"/>
</dbReference>
<gene>
    <name evidence="3" type="ORF">EAS62_39010</name>
</gene>
<dbReference type="EMBL" id="RDRA01000047">
    <property type="protein sequence ID" value="RXG85306.1"/>
    <property type="molecule type" value="Genomic_DNA"/>
</dbReference>
<comment type="caution">
    <text evidence="3">The sequence shown here is derived from an EMBL/GenBank/DDBJ whole genome shotgun (WGS) entry which is preliminary data.</text>
</comment>
<evidence type="ECO:0000259" key="2">
    <source>
        <dbReference type="Pfam" id="PF13193"/>
    </source>
</evidence>
<accession>A0ABY0D8R7</accession>
<dbReference type="Gene3D" id="3.30.300.30">
    <property type="match status" value="1"/>
</dbReference>
<dbReference type="InterPro" id="IPR050237">
    <property type="entry name" value="ATP-dep_AMP-bd_enzyme"/>
</dbReference>
<reference evidence="3 4" key="1">
    <citation type="submission" date="2018-10" db="EMBL/GenBank/DDBJ databases">
        <title>Bradyrhizobium sp. nov., isolated from effective nodules of peanut in China.</title>
        <authorList>
            <person name="Li Y."/>
        </authorList>
    </citation>
    <scope>NUCLEOTIDE SEQUENCE [LARGE SCALE GENOMIC DNA]</scope>
    <source>
        <strain evidence="3 4">CCBAU 51781</strain>
    </source>
</reference>
<sequence length="519" mass="57642">MYTIPELLLARAEDSSERTFCSFYGQRTTFKQLLHGVQEMAGALADAGVQPGDRVGFMLASSVEHIKLYLATSWIGAAAVPFSIHLKAAGLELQLNSCKPRMMLANRMHAESIRQALSAIHLRPRVIWLEDGVDLEGEIGLNRLLRTSRSMRTPASRSLDDPVAINYTSGTTGAPKGVVLSERWYWVGAKNAAILSDAQREDTFFLWEPFYHIAAWMTVMMALHKGLGIHMVERFSASRLWDQIAAAGATKLHYLGGLVNIILSQPPAESERNNRVSIAWGAACPADSWRKFEERFELMVREGYGLSEGQNFTHLNLRGVVGSIGSPVDEFDSWLIDDQGERVGPGSVGELVLKPKLAGITMTGYFGEPEKTAEVMRTDGCIYTGDTATIDDDGNYFFRGRKKDALRRRGENVSAWEVERVLNAAPGVDEAAVIGVPSPLGDQEILAVLKLREGSDPSPLEIMKFCDERLAYYQVPRFLQFVDEFPRGPTQRIKKSDIEINLKNAWDAEQAGYRPVRSV</sequence>
<keyword evidence="4" id="KW-1185">Reference proteome</keyword>
<dbReference type="SUPFAM" id="SSF56801">
    <property type="entry name" value="Acetyl-CoA synthetase-like"/>
    <property type="match status" value="1"/>
</dbReference>
<proteinExistence type="predicted"/>
<name>A0ABY0D8R7_9BRAD</name>
<dbReference type="Proteomes" id="UP000289946">
    <property type="component" value="Unassembled WGS sequence"/>
</dbReference>
<dbReference type="PROSITE" id="PS00455">
    <property type="entry name" value="AMP_BINDING"/>
    <property type="match status" value="1"/>
</dbReference>
<feature type="domain" description="AMP-dependent synthetase/ligase" evidence="1">
    <location>
        <begin position="11"/>
        <end position="365"/>
    </location>
</feature>
<dbReference type="PANTHER" id="PTHR43767">
    <property type="entry name" value="LONG-CHAIN-FATTY-ACID--COA LIGASE"/>
    <property type="match status" value="1"/>
</dbReference>
<evidence type="ECO:0000313" key="4">
    <source>
        <dbReference type="Proteomes" id="UP000289946"/>
    </source>
</evidence>
<dbReference type="InterPro" id="IPR025110">
    <property type="entry name" value="AMP-bd_C"/>
</dbReference>
<dbReference type="RefSeq" id="WP_128942962.1">
    <property type="nucleotide sequence ID" value="NZ_RDRA01000047.1"/>
</dbReference>
<evidence type="ECO:0000259" key="1">
    <source>
        <dbReference type="Pfam" id="PF00501"/>
    </source>
</evidence>
<dbReference type="Pfam" id="PF13193">
    <property type="entry name" value="AMP-binding_C"/>
    <property type="match status" value="1"/>
</dbReference>
<evidence type="ECO:0008006" key="5">
    <source>
        <dbReference type="Google" id="ProtNLM"/>
    </source>
</evidence>
<evidence type="ECO:0000313" key="3">
    <source>
        <dbReference type="EMBL" id="RXG85306.1"/>
    </source>
</evidence>
<dbReference type="PANTHER" id="PTHR43767:SF1">
    <property type="entry name" value="NONRIBOSOMAL PEPTIDE SYNTHASE PES1 (EUROFUNG)-RELATED"/>
    <property type="match status" value="1"/>
</dbReference>
<feature type="domain" description="AMP-binding enzyme C-terminal" evidence="2">
    <location>
        <begin position="417"/>
        <end position="487"/>
    </location>
</feature>